<dbReference type="KEGG" id="sphu:SPPYR_0266"/>
<protein>
    <recommendedName>
        <fullName evidence="3">DUF2927 domain-containing protein</fullName>
    </recommendedName>
</protein>
<gene>
    <name evidence="2" type="ORF">SPPYR_0266</name>
</gene>
<evidence type="ECO:0000313" key="2">
    <source>
        <dbReference type="EMBL" id="SBV31386.1"/>
    </source>
</evidence>
<evidence type="ECO:0008006" key="3">
    <source>
        <dbReference type="Google" id="ProtNLM"/>
    </source>
</evidence>
<evidence type="ECO:0000256" key="1">
    <source>
        <dbReference type="SAM" id="SignalP"/>
    </source>
</evidence>
<feature type="signal peptide" evidence="1">
    <location>
        <begin position="1"/>
        <end position="17"/>
    </location>
</feature>
<dbReference type="EMBL" id="LT598653">
    <property type="protein sequence ID" value="SBV31386.1"/>
    <property type="molecule type" value="Genomic_DNA"/>
</dbReference>
<feature type="chain" id="PRO_5012961025" description="DUF2927 domain-containing protein" evidence="1">
    <location>
        <begin position="18"/>
        <end position="270"/>
    </location>
</feature>
<sequence>MSLFTALALLAAAPAAGEDPNSIIVTGTPDAKREERKRAAEFVRRTGVATLNPVARWIAPVCPRTIGVDAKVAGIVDDRIRDVAEAAGAPIAPKPCTPNIAVIFTDDGDGLTRAIFDKSPRQVAALSPTERERLVQGGGPIRWWYGTREESRDGMPTNSGVLKQYNSSIVSTQVVRALRSATVIVDAEQADGTLLDSVASYTAMVALAELNGDPPPPRDSIMGLFGEEPEHRDLSGKDMALLRGIYSLPPDREAYQHRNRLVGAVRRGED</sequence>
<reference evidence="2" key="1">
    <citation type="submission" date="2016-03" db="EMBL/GenBank/DDBJ databases">
        <authorList>
            <person name="Ploux O."/>
        </authorList>
    </citation>
    <scope>NUCLEOTIDE SEQUENCE</scope>
    <source>
        <strain evidence="2">UC10</strain>
    </source>
</reference>
<dbReference type="AlphaFoldDB" id="A0A1Y5PRP1"/>
<organism evidence="2">
    <name type="scientific">uncultured Sphingopyxis sp</name>
    <dbReference type="NCBI Taxonomy" id="310581"/>
    <lineage>
        <taxon>Bacteria</taxon>
        <taxon>Pseudomonadati</taxon>
        <taxon>Pseudomonadota</taxon>
        <taxon>Alphaproteobacteria</taxon>
        <taxon>Sphingomonadales</taxon>
        <taxon>Sphingomonadaceae</taxon>
        <taxon>Sphingopyxis</taxon>
        <taxon>environmental samples</taxon>
    </lineage>
</organism>
<dbReference type="RefSeq" id="WP_295322833.1">
    <property type="nucleotide sequence ID" value="NZ_LT598653.1"/>
</dbReference>
<accession>A0A1Y5PRP1</accession>
<proteinExistence type="predicted"/>
<keyword evidence="1" id="KW-0732">Signal</keyword>
<name>A0A1Y5PRP1_9SPHN</name>